<reference evidence="2 3" key="1">
    <citation type="journal article" date="2014" name="Int. J. Syst. Evol. Microbiol.">
        <title>Complete genome sequence of Corynebacterium casei LMG S-19264T (=DSM 44701T), isolated from a smear-ripened cheese.</title>
        <authorList>
            <consortium name="US DOE Joint Genome Institute (JGI-PGF)"/>
            <person name="Walter F."/>
            <person name="Albersmeier A."/>
            <person name="Kalinowski J."/>
            <person name="Ruckert C."/>
        </authorList>
    </citation>
    <scope>NUCLEOTIDE SEQUENCE [LARGE SCALE GENOMIC DNA]</scope>
    <source>
        <strain evidence="2 3">JCM 4205</strain>
    </source>
</reference>
<sequence>MTISGPARRASSPSGTSGPRASAPRVPNPTPPGPTPPGPTAPGPLAPGLRAQAPLAPASRADEPRSVLPAPEVLDASTAHTPLVIPAVRELRDRNHRGAAREIVGIPTKNCG</sequence>
<name>A0AAV4KTH9_9ACTN</name>
<dbReference type="AlphaFoldDB" id="A0AAV4KTH9"/>
<organism evidence="2 3">
    <name type="scientific">Streptomyces cinereoruber</name>
    <dbReference type="NCBI Taxonomy" id="67260"/>
    <lineage>
        <taxon>Bacteria</taxon>
        <taxon>Bacillati</taxon>
        <taxon>Actinomycetota</taxon>
        <taxon>Actinomycetes</taxon>
        <taxon>Kitasatosporales</taxon>
        <taxon>Streptomycetaceae</taxon>
        <taxon>Streptomyces</taxon>
    </lineage>
</organism>
<feature type="compositionally biased region" description="Low complexity" evidence="1">
    <location>
        <begin position="46"/>
        <end position="58"/>
    </location>
</feature>
<evidence type="ECO:0000256" key="1">
    <source>
        <dbReference type="SAM" id="MobiDB-lite"/>
    </source>
</evidence>
<dbReference type="EMBL" id="BMSJ01000012">
    <property type="protein sequence ID" value="GGR44987.1"/>
    <property type="molecule type" value="Genomic_DNA"/>
</dbReference>
<feature type="compositionally biased region" description="Pro residues" evidence="1">
    <location>
        <begin position="26"/>
        <end position="45"/>
    </location>
</feature>
<protein>
    <submittedName>
        <fullName evidence="2">Uncharacterized protein</fullName>
    </submittedName>
</protein>
<dbReference type="Proteomes" id="UP000642014">
    <property type="component" value="Unassembled WGS sequence"/>
</dbReference>
<proteinExistence type="predicted"/>
<evidence type="ECO:0000313" key="2">
    <source>
        <dbReference type="EMBL" id="GGR44987.1"/>
    </source>
</evidence>
<feature type="region of interest" description="Disordered" evidence="1">
    <location>
        <begin position="1"/>
        <end position="82"/>
    </location>
</feature>
<accession>A0AAV4KTH9</accession>
<gene>
    <name evidence="2" type="ORF">GCM10010497_55530</name>
</gene>
<comment type="caution">
    <text evidence="2">The sequence shown here is derived from an EMBL/GenBank/DDBJ whole genome shotgun (WGS) entry which is preliminary data.</text>
</comment>
<evidence type="ECO:0000313" key="3">
    <source>
        <dbReference type="Proteomes" id="UP000642014"/>
    </source>
</evidence>